<protein>
    <submittedName>
        <fullName evidence="2">Uncharacterized protein</fullName>
    </submittedName>
</protein>
<dbReference type="InParanoid" id="F4WGK9"/>
<dbReference type="Proteomes" id="UP000007755">
    <property type="component" value="Unassembled WGS sequence"/>
</dbReference>
<feature type="region of interest" description="Disordered" evidence="1">
    <location>
        <begin position="146"/>
        <end position="192"/>
    </location>
</feature>
<feature type="compositionally biased region" description="Gly residues" evidence="1">
    <location>
        <begin position="149"/>
        <end position="160"/>
    </location>
</feature>
<dbReference type="AlphaFoldDB" id="F4WGK9"/>
<reference evidence="2" key="1">
    <citation type="submission" date="2011-02" db="EMBL/GenBank/DDBJ databases">
        <title>The genome of the leaf-cutting ant Acromyrmex echinatior suggests key adaptations to social evolution and fungus farming.</title>
        <authorList>
            <person name="Nygaard S."/>
            <person name="Zhang G."/>
        </authorList>
    </citation>
    <scope>NUCLEOTIDE SEQUENCE</scope>
</reference>
<keyword evidence="3" id="KW-1185">Reference proteome</keyword>
<name>F4WGK9_ACREC</name>
<sequence length="357" mass="38808">MALAYCLRSCRLPTSASGVDHVGSSAYQLTTLQPFSSEHRNLVLELIDTYEVLNGSPRGVFCATPFSGSATRCPTEIRTKEETTQAGGPICKARSVFWPPRILMYSQNTCNGGFFINKVLGLHGRRQISLGQVTFVITSSHGSPSSNFGLGGGGGGGGDGGSDDDPPQVSGEAATPLDDVTSDTDAMRPRWPRIVKRSRANSSGDRGLIWGCLCFLIASKSSYDLRSSQLTYQTTVWSQREINTIYTHEVVELTSSSKYCGLIYRMDIPILTHGISRNPPHANASDSSEIIREGAGSDARSIDLKVVPCTPHYATNIRAFRYEPHAKASLNMALVNPRHSQENIHEISRRVVNDAIL</sequence>
<dbReference type="EMBL" id="GL888137">
    <property type="protein sequence ID" value="EGI66674.1"/>
    <property type="molecule type" value="Genomic_DNA"/>
</dbReference>
<organism evidence="3">
    <name type="scientific">Acromyrmex echinatior</name>
    <name type="common">Panamanian leafcutter ant</name>
    <name type="synonym">Acromyrmex octospinosus echinatior</name>
    <dbReference type="NCBI Taxonomy" id="103372"/>
    <lineage>
        <taxon>Eukaryota</taxon>
        <taxon>Metazoa</taxon>
        <taxon>Ecdysozoa</taxon>
        <taxon>Arthropoda</taxon>
        <taxon>Hexapoda</taxon>
        <taxon>Insecta</taxon>
        <taxon>Pterygota</taxon>
        <taxon>Neoptera</taxon>
        <taxon>Endopterygota</taxon>
        <taxon>Hymenoptera</taxon>
        <taxon>Apocrita</taxon>
        <taxon>Aculeata</taxon>
        <taxon>Formicoidea</taxon>
        <taxon>Formicidae</taxon>
        <taxon>Myrmicinae</taxon>
        <taxon>Acromyrmex</taxon>
    </lineage>
</organism>
<proteinExistence type="predicted"/>
<evidence type="ECO:0000256" key="1">
    <source>
        <dbReference type="SAM" id="MobiDB-lite"/>
    </source>
</evidence>
<accession>F4WGK9</accession>
<evidence type="ECO:0000313" key="2">
    <source>
        <dbReference type="EMBL" id="EGI66674.1"/>
    </source>
</evidence>
<evidence type="ECO:0000313" key="3">
    <source>
        <dbReference type="Proteomes" id="UP000007755"/>
    </source>
</evidence>
<gene>
    <name evidence="2" type="ORF">G5I_04791</name>
</gene>